<dbReference type="PANTHER" id="PTHR47782:SF2">
    <property type="entry name" value="TRANSCRIPTION FACTOR, PUTATIVE (AFU_ORTHOLOGUE AFUA_4G12570)-RELATED"/>
    <property type="match status" value="1"/>
</dbReference>
<keyword evidence="10" id="KW-1185">Reference proteome</keyword>
<keyword evidence="3" id="KW-0862">Zinc</keyword>
<keyword evidence="4" id="KW-0805">Transcription regulation</keyword>
<gene>
    <name evidence="9" type="ORF">LTR24_003572</name>
</gene>
<keyword evidence="6" id="KW-0804">Transcription</keyword>
<dbReference type="CDD" id="cd12148">
    <property type="entry name" value="fungal_TF_MHR"/>
    <property type="match status" value="1"/>
</dbReference>
<keyword evidence="5" id="KW-0238">DNA-binding</keyword>
<keyword evidence="2" id="KW-0479">Metal-binding</keyword>
<evidence type="ECO:0000256" key="6">
    <source>
        <dbReference type="ARBA" id="ARBA00023163"/>
    </source>
</evidence>
<evidence type="ECO:0000256" key="7">
    <source>
        <dbReference type="ARBA" id="ARBA00023242"/>
    </source>
</evidence>
<dbReference type="Proteomes" id="UP001345013">
    <property type="component" value="Unassembled WGS sequence"/>
</dbReference>
<dbReference type="EMBL" id="JAVRRG010000034">
    <property type="protein sequence ID" value="KAK5094418.1"/>
    <property type="molecule type" value="Genomic_DNA"/>
</dbReference>
<feature type="domain" description="Xylanolytic transcriptional activator regulatory" evidence="8">
    <location>
        <begin position="262"/>
        <end position="335"/>
    </location>
</feature>
<reference evidence="9 10" key="1">
    <citation type="submission" date="2023-08" db="EMBL/GenBank/DDBJ databases">
        <title>Black Yeasts Isolated from many extreme environments.</title>
        <authorList>
            <person name="Coleine C."/>
            <person name="Stajich J.E."/>
            <person name="Selbmann L."/>
        </authorList>
    </citation>
    <scope>NUCLEOTIDE SEQUENCE [LARGE SCALE GENOMIC DNA]</scope>
    <source>
        <strain evidence="9 10">CCFEE 5885</strain>
    </source>
</reference>
<sequence length="585" mass="66268">MSSPAEKMRYATASLPSILRAVQIAINGGTIDANATASQDGFAHHARNISATSLDSHQQQDWRARSNKVSFDKHFVIDDANPTCWQFFGSSSAYSLAVEVLVAAQARFGKLTHPEIYTGPEFKLNLEIPESLEHHEFRACPSREEVEMLVDLYTSSSNVINGYSDNAQISTEIDTYLRHQGSAVKYLTGLEAHQFFRVAMICAIAAANKSRQQPHYGTEAFNYYVEAIQCAEEVTSDISIDALQSLLLLVLFVFSFPRRGDVWKLLDYACRLSVELNIHCETGDEYEDEQSRQRRRSIFWGLYCLERTFGQHLGRPSDLPEEIITAEYPATLTTGPVDPSYTQYMLVSHTYRLIYLRSEIFRVLYMPAVSPDLPRSWYEDRFEDFHAWRNEVAHIVGAPDHILGMGTLQCEMGFNTSINFLFQPLLLRALAATKRPELIHNHAQSEELVIPRESYDAAVRSIEFYDRIFCAPEGTPEGNYPVTIVSAHYIHQATLTIMAHVLLALDGRLPLVTFSRDIEQFPKTVDQEGNVHVEVPPIDFSNIYDISDACLNLLNHLANRWTGMVGILDLYKEMHERVLPALASR</sequence>
<comment type="subcellular location">
    <subcellularLocation>
        <location evidence="1">Nucleus</location>
    </subcellularLocation>
</comment>
<name>A0ABR0KEB7_9EURO</name>
<evidence type="ECO:0000256" key="1">
    <source>
        <dbReference type="ARBA" id="ARBA00004123"/>
    </source>
</evidence>
<dbReference type="SMART" id="SM00906">
    <property type="entry name" value="Fungal_trans"/>
    <property type="match status" value="1"/>
</dbReference>
<evidence type="ECO:0000313" key="10">
    <source>
        <dbReference type="Proteomes" id="UP001345013"/>
    </source>
</evidence>
<proteinExistence type="predicted"/>
<evidence type="ECO:0000256" key="2">
    <source>
        <dbReference type="ARBA" id="ARBA00022723"/>
    </source>
</evidence>
<dbReference type="PANTHER" id="PTHR47782">
    <property type="entry name" value="ZN(II)2CYS6 TRANSCRIPTION FACTOR (EUROFUNG)-RELATED"/>
    <property type="match status" value="1"/>
</dbReference>
<keyword evidence="7" id="KW-0539">Nucleus</keyword>
<organism evidence="9 10">
    <name type="scientific">Lithohypha guttulata</name>
    <dbReference type="NCBI Taxonomy" id="1690604"/>
    <lineage>
        <taxon>Eukaryota</taxon>
        <taxon>Fungi</taxon>
        <taxon>Dikarya</taxon>
        <taxon>Ascomycota</taxon>
        <taxon>Pezizomycotina</taxon>
        <taxon>Eurotiomycetes</taxon>
        <taxon>Chaetothyriomycetidae</taxon>
        <taxon>Chaetothyriales</taxon>
        <taxon>Trichomeriaceae</taxon>
        <taxon>Lithohypha</taxon>
    </lineage>
</organism>
<evidence type="ECO:0000259" key="8">
    <source>
        <dbReference type="SMART" id="SM00906"/>
    </source>
</evidence>
<dbReference type="Pfam" id="PF04082">
    <property type="entry name" value="Fungal_trans"/>
    <property type="match status" value="1"/>
</dbReference>
<evidence type="ECO:0000256" key="5">
    <source>
        <dbReference type="ARBA" id="ARBA00023125"/>
    </source>
</evidence>
<comment type="caution">
    <text evidence="9">The sequence shown here is derived from an EMBL/GenBank/DDBJ whole genome shotgun (WGS) entry which is preliminary data.</text>
</comment>
<accession>A0ABR0KEB7</accession>
<evidence type="ECO:0000256" key="3">
    <source>
        <dbReference type="ARBA" id="ARBA00022833"/>
    </source>
</evidence>
<dbReference type="InterPro" id="IPR052202">
    <property type="entry name" value="Yeast_MetPath_Reg"/>
</dbReference>
<dbReference type="InterPro" id="IPR007219">
    <property type="entry name" value="XnlR_reg_dom"/>
</dbReference>
<evidence type="ECO:0000313" key="9">
    <source>
        <dbReference type="EMBL" id="KAK5094418.1"/>
    </source>
</evidence>
<evidence type="ECO:0000256" key="4">
    <source>
        <dbReference type="ARBA" id="ARBA00023015"/>
    </source>
</evidence>
<protein>
    <recommendedName>
        <fullName evidence="8">Xylanolytic transcriptional activator regulatory domain-containing protein</fullName>
    </recommendedName>
</protein>